<evidence type="ECO:0000313" key="2">
    <source>
        <dbReference type="EMBL" id="KAK9044817.1"/>
    </source>
</evidence>
<reference evidence="2 3" key="1">
    <citation type="journal article" date="2024" name="G3 (Bethesda)">
        <title>Genome assembly of Hibiscus sabdariffa L. provides insights into metabolisms of medicinal natural products.</title>
        <authorList>
            <person name="Kim T."/>
        </authorList>
    </citation>
    <scope>NUCLEOTIDE SEQUENCE [LARGE SCALE GENOMIC DNA]</scope>
    <source>
        <strain evidence="2">TK-2024</strain>
        <tissue evidence="2">Old leaves</tissue>
    </source>
</reference>
<feature type="region of interest" description="Disordered" evidence="1">
    <location>
        <begin position="359"/>
        <end position="384"/>
    </location>
</feature>
<feature type="compositionally biased region" description="Pro residues" evidence="1">
    <location>
        <begin position="130"/>
        <end position="139"/>
    </location>
</feature>
<keyword evidence="3" id="KW-1185">Reference proteome</keyword>
<feature type="compositionally biased region" description="Pro residues" evidence="1">
    <location>
        <begin position="181"/>
        <end position="193"/>
    </location>
</feature>
<feature type="compositionally biased region" description="Low complexity" evidence="1">
    <location>
        <begin position="140"/>
        <end position="150"/>
    </location>
</feature>
<dbReference type="Proteomes" id="UP001396334">
    <property type="component" value="Unassembled WGS sequence"/>
</dbReference>
<accession>A0ABR2U515</accession>
<feature type="compositionally biased region" description="Acidic residues" evidence="1">
    <location>
        <begin position="251"/>
        <end position="263"/>
    </location>
</feature>
<sequence>MWQTLSLFRRKCPHLPSQSTSRHLPLPPTPKVQQTLTQQLHLPNPREAHLPLQKPRVVMLQHQLLHHQRRTLHHHLPIPPKPLHSTSYSYAANSSKSRLGKEFITESKVFQTSLLQFLHNNFPAQSAESPPSPHAPPASPAAASFVATPSTRAGEKEEVHYSSNAEPVTFDWHTPYETQPLSPPTPTSVPAPPADITESSRAQKRKAPAARVIREDTPLDPPANSPAAADPPAQPTPTKRQQHLHIILSDSEGDEDNNEDGSDDPATSRSLESAMAAILFTKYDQFSCVNLLIAGCKGAVLGLHHMVKKRILHFEERMIRGFCETMWVNPLEVPGNMLPETGSRRTLLQARGACSRLKTQNLPRQQKQAPTELPAEDKPVTQQDALPKSEDILVTRCLSQGIPFVILLEQIIKALA</sequence>
<feature type="compositionally biased region" description="Polar residues" evidence="1">
    <location>
        <begin position="359"/>
        <end position="369"/>
    </location>
</feature>
<comment type="caution">
    <text evidence="2">The sequence shown here is derived from an EMBL/GenBank/DDBJ whole genome shotgun (WGS) entry which is preliminary data.</text>
</comment>
<dbReference type="EMBL" id="JBBPBN010000002">
    <property type="protein sequence ID" value="KAK9044817.1"/>
    <property type="molecule type" value="Genomic_DNA"/>
</dbReference>
<protein>
    <submittedName>
        <fullName evidence="2">Uncharacterized protein</fullName>
    </submittedName>
</protein>
<feature type="region of interest" description="Disordered" evidence="1">
    <location>
        <begin position="123"/>
        <end position="242"/>
    </location>
</feature>
<evidence type="ECO:0000256" key="1">
    <source>
        <dbReference type="SAM" id="MobiDB-lite"/>
    </source>
</evidence>
<proteinExistence type="predicted"/>
<evidence type="ECO:0000313" key="3">
    <source>
        <dbReference type="Proteomes" id="UP001396334"/>
    </source>
</evidence>
<name>A0ABR2U515_9ROSI</name>
<feature type="region of interest" description="Disordered" evidence="1">
    <location>
        <begin position="249"/>
        <end position="268"/>
    </location>
</feature>
<gene>
    <name evidence="2" type="ORF">V6N11_058708</name>
</gene>
<organism evidence="2 3">
    <name type="scientific">Hibiscus sabdariffa</name>
    <name type="common">roselle</name>
    <dbReference type="NCBI Taxonomy" id="183260"/>
    <lineage>
        <taxon>Eukaryota</taxon>
        <taxon>Viridiplantae</taxon>
        <taxon>Streptophyta</taxon>
        <taxon>Embryophyta</taxon>
        <taxon>Tracheophyta</taxon>
        <taxon>Spermatophyta</taxon>
        <taxon>Magnoliopsida</taxon>
        <taxon>eudicotyledons</taxon>
        <taxon>Gunneridae</taxon>
        <taxon>Pentapetalae</taxon>
        <taxon>rosids</taxon>
        <taxon>malvids</taxon>
        <taxon>Malvales</taxon>
        <taxon>Malvaceae</taxon>
        <taxon>Malvoideae</taxon>
        <taxon>Hibiscus</taxon>
    </lineage>
</organism>